<dbReference type="PANTHER" id="PTHR15020:SF50">
    <property type="entry name" value="UPF0659 PROTEIN YMR090W"/>
    <property type="match status" value="1"/>
</dbReference>
<dbReference type="CDD" id="cd05243">
    <property type="entry name" value="SDR_a5"/>
    <property type="match status" value="1"/>
</dbReference>
<reference evidence="2 3" key="1">
    <citation type="submission" date="2018-11" db="EMBL/GenBank/DDBJ databases">
        <authorList>
            <person name="Li F."/>
        </authorList>
    </citation>
    <scope>NUCLEOTIDE SEQUENCE [LARGE SCALE GENOMIC DNA]</scope>
    <source>
        <strain evidence="2 3">Gsoil 818</strain>
    </source>
</reference>
<dbReference type="OrthoDB" id="4248066at2"/>
<protein>
    <submittedName>
        <fullName evidence="2">SDR family oxidoreductase</fullName>
    </submittedName>
</protein>
<dbReference type="PANTHER" id="PTHR15020">
    <property type="entry name" value="FLAVIN REDUCTASE-RELATED"/>
    <property type="match status" value="1"/>
</dbReference>
<dbReference type="RefSeq" id="WP_123221794.1">
    <property type="nucleotide sequence ID" value="NZ_RJSF01000009.1"/>
</dbReference>
<name>A0A3N0GV18_9ACTN</name>
<evidence type="ECO:0000259" key="1">
    <source>
        <dbReference type="Pfam" id="PF13460"/>
    </source>
</evidence>
<keyword evidence="3" id="KW-1185">Reference proteome</keyword>
<dbReference type="SUPFAM" id="SSF51735">
    <property type="entry name" value="NAD(P)-binding Rossmann-fold domains"/>
    <property type="match status" value="1"/>
</dbReference>
<accession>A0A3N0GV18</accession>
<dbReference type="EMBL" id="RJSF01000009">
    <property type="protein sequence ID" value="RNM16297.1"/>
    <property type="molecule type" value="Genomic_DNA"/>
</dbReference>
<dbReference type="InterPro" id="IPR036291">
    <property type="entry name" value="NAD(P)-bd_dom_sf"/>
</dbReference>
<evidence type="ECO:0000313" key="2">
    <source>
        <dbReference type="EMBL" id="RNM16297.1"/>
    </source>
</evidence>
<dbReference type="Pfam" id="PF13460">
    <property type="entry name" value="NAD_binding_10"/>
    <property type="match status" value="1"/>
</dbReference>
<dbReference type="InterPro" id="IPR016040">
    <property type="entry name" value="NAD(P)-bd_dom"/>
</dbReference>
<organism evidence="2 3">
    <name type="scientific">Nocardioides pocheonensis</name>
    <dbReference type="NCBI Taxonomy" id="661485"/>
    <lineage>
        <taxon>Bacteria</taxon>
        <taxon>Bacillati</taxon>
        <taxon>Actinomycetota</taxon>
        <taxon>Actinomycetes</taxon>
        <taxon>Propionibacteriales</taxon>
        <taxon>Nocardioidaceae</taxon>
        <taxon>Nocardioides</taxon>
    </lineage>
</organism>
<comment type="caution">
    <text evidence="2">The sequence shown here is derived from an EMBL/GenBank/DDBJ whole genome shotgun (WGS) entry which is preliminary data.</text>
</comment>
<dbReference type="AlphaFoldDB" id="A0A3N0GV18"/>
<dbReference type="Gene3D" id="3.40.50.720">
    <property type="entry name" value="NAD(P)-binding Rossmann-like Domain"/>
    <property type="match status" value="1"/>
</dbReference>
<proteinExistence type="predicted"/>
<gene>
    <name evidence="2" type="ORF">EFL26_04945</name>
</gene>
<sequence length="216" mass="22404">MRTTIIGGHGKVALRLASLLAGSGHEVTSWVRNPGHVADVESTGARAQVADVEQLDVDEMAALLSGQDAVVWSAGAGGGDPARTYAVDRDAAIRSVAAAEAAGVGRYVMVSYFYRRPEHGVPPDSSFFPYAEAKAAADSCLRESGLAWTVLGPSRLTDQPGTGRIEVAEVSPSSVSPSSVSRDDVAAVAAYVLEHPDTVGRTIDFNNGTIPVADAL</sequence>
<feature type="domain" description="NAD(P)-binding" evidence="1">
    <location>
        <begin position="7"/>
        <end position="196"/>
    </location>
</feature>
<dbReference type="Proteomes" id="UP000279994">
    <property type="component" value="Unassembled WGS sequence"/>
</dbReference>
<evidence type="ECO:0000313" key="3">
    <source>
        <dbReference type="Proteomes" id="UP000279994"/>
    </source>
</evidence>